<proteinExistence type="predicted"/>
<feature type="compositionally biased region" description="Low complexity" evidence="1">
    <location>
        <begin position="12"/>
        <end position="88"/>
    </location>
</feature>
<evidence type="ECO:0000256" key="1">
    <source>
        <dbReference type="SAM" id="MobiDB-lite"/>
    </source>
</evidence>
<evidence type="ECO:0000313" key="2">
    <source>
        <dbReference type="EMBL" id="GBG30272.1"/>
    </source>
</evidence>
<organism evidence="2 3">
    <name type="scientific">Hondaea fermentalgiana</name>
    <dbReference type="NCBI Taxonomy" id="2315210"/>
    <lineage>
        <taxon>Eukaryota</taxon>
        <taxon>Sar</taxon>
        <taxon>Stramenopiles</taxon>
        <taxon>Bigyra</taxon>
        <taxon>Labyrinthulomycetes</taxon>
        <taxon>Thraustochytrida</taxon>
        <taxon>Thraustochytriidae</taxon>
        <taxon>Hondaea</taxon>
    </lineage>
</organism>
<sequence length="371" mass="41116">MLSGSHVNPFFQQQQQQQQQPQQQQPQQQQLQQQHLQPQAQVHAQQQLLLQQHLQQQQGQPQARSISQGAAGSFSSSSSVPATSASSAKNGDSNANSDTNLSAVSNEYFLAAQQHMQQQLNAGATANKRSHSSSSSFSHTLGGGPDLQSGNNPSSIDAGSRLILDEFTRAGLMQSNTSSVSSSSSYTTEPPPGQRRRGPKPKAPPGMQKSCGIRIDELRAQRICRVLGVDRVYKTDVASLIDFSLDRLEGHALYVRQNGISGVESESLPLPESRILPSTALQESINVHSQTAIIWKRQSYHHAERVAKEMRQTKYKRQYKHAKRKREMRQGKVEQESSTSQQRQQRQQQSPHGADYNNNDNDDDDDDNASQ</sequence>
<feature type="compositionally biased region" description="Low complexity" evidence="1">
    <location>
        <begin position="336"/>
        <end position="350"/>
    </location>
</feature>
<name>A0A2R5GH99_9STRA</name>
<feature type="compositionally biased region" description="Basic residues" evidence="1">
    <location>
        <begin position="313"/>
        <end position="327"/>
    </location>
</feature>
<keyword evidence="3" id="KW-1185">Reference proteome</keyword>
<gene>
    <name evidence="2" type="ORF">FCC1311_064912</name>
</gene>
<evidence type="ECO:0000313" key="3">
    <source>
        <dbReference type="Proteomes" id="UP000241890"/>
    </source>
</evidence>
<feature type="region of interest" description="Disordered" evidence="1">
    <location>
        <begin position="306"/>
        <end position="371"/>
    </location>
</feature>
<feature type="region of interest" description="Disordered" evidence="1">
    <location>
        <begin position="119"/>
        <end position="158"/>
    </location>
</feature>
<accession>A0A2R5GH99</accession>
<dbReference type="EMBL" id="BEYU01000074">
    <property type="protein sequence ID" value="GBG30272.1"/>
    <property type="molecule type" value="Genomic_DNA"/>
</dbReference>
<dbReference type="Proteomes" id="UP000241890">
    <property type="component" value="Unassembled WGS sequence"/>
</dbReference>
<dbReference type="AlphaFoldDB" id="A0A2R5GH99"/>
<feature type="region of interest" description="Disordered" evidence="1">
    <location>
        <begin position="174"/>
        <end position="209"/>
    </location>
</feature>
<feature type="compositionally biased region" description="Low complexity" evidence="1">
    <location>
        <begin position="175"/>
        <end position="188"/>
    </location>
</feature>
<feature type="compositionally biased region" description="Acidic residues" evidence="1">
    <location>
        <begin position="360"/>
        <end position="371"/>
    </location>
</feature>
<dbReference type="InParanoid" id="A0A2R5GH99"/>
<comment type="caution">
    <text evidence="2">The sequence shown here is derived from an EMBL/GenBank/DDBJ whole genome shotgun (WGS) entry which is preliminary data.</text>
</comment>
<protein>
    <submittedName>
        <fullName evidence="2">Uncharacterized protein</fullName>
    </submittedName>
</protein>
<feature type="region of interest" description="Disordered" evidence="1">
    <location>
        <begin position="1"/>
        <end position="99"/>
    </location>
</feature>
<reference evidence="2 3" key="1">
    <citation type="submission" date="2017-12" db="EMBL/GenBank/DDBJ databases">
        <title>Sequencing, de novo assembly and annotation of complete genome of a new Thraustochytrid species, strain FCC1311.</title>
        <authorList>
            <person name="Sedici K."/>
            <person name="Godart F."/>
            <person name="Aiese Cigliano R."/>
            <person name="Sanseverino W."/>
            <person name="Barakat M."/>
            <person name="Ortet P."/>
            <person name="Marechal E."/>
            <person name="Cagnac O."/>
            <person name="Amato A."/>
        </authorList>
    </citation>
    <scope>NUCLEOTIDE SEQUENCE [LARGE SCALE GENOMIC DNA]</scope>
</reference>
<feature type="compositionally biased region" description="Polar residues" evidence="1">
    <location>
        <begin position="148"/>
        <end position="157"/>
    </location>
</feature>
<feature type="compositionally biased region" description="Polar residues" evidence="1">
    <location>
        <begin position="89"/>
        <end position="99"/>
    </location>
</feature>